<accession>I4Y5I3</accession>
<organism evidence="2 3">
    <name type="scientific">Wallemia mellicola (strain ATCC MYA-4683 / CBS 633.66)</name>
    <name type="common">Wallemia sebi (CBS 633.66)</name>
    <dbReference type="NCBI Taxonomy" id="671144"/>
    <lineage>
        <taxon>Eukaryota</taxon>
        <taxon>Fungi</taxon>
        <taxon>Dikarya</taxon>
        <taxon>Basidiomycota</taxon>
        <taxon>Wallemiomycotina</taxon>
        <taxon>Wallemiomycetes</taxon>
        <taxon>Wallemiales</taxon>
        <taxon>Wallemiaceae</taxon>
        <taxon>Wallemia</taxon>
    </lineage>
</organism>
<dbReference type="GeneID" id="18474611"/>
<dbReference type="RefSeq" id="XP_006960722.1">
    <property type="nucleotide sequence ID" value="XM_006960660.1"/>
</dbReference>
<dbReference type="Proteomes" id="UP000005242">
    <property type="component" value="Unassembled WGS sequence"/>
</dbReference>
<dbReference type="InParanoid" id="I4Y5I3"/>
<gene>
    <name evidence="2" type="ORF">WALSEDRAFT_61572</name>
</gene>
<dbReference type="KEGG" id="wse:WALSEDRAFT_61572"/>
<sequence>MLKSTALKLQRVKYTTTVAPLSDSAKRELITLFNQSQNFLNSAEIPNKIDSTLTNSNPGLPHHLTTVKFEKSDSSSNSKPLLRSSRLHFNEDIYRSGFDEFGDRIQWPSPGVHNLSDRERSLRDTLFGTDSDGAPGLEIVEEAEGQLKNTK</sequence>
<dbReference type="HOGENOM" id="CLU_1732904_0_0_1"/>
<dbReference type="AlphaFoldDB" id="I4Y5I3"/>
<protein>
    <submittedName>
        <fullName evidence="2">Uncharacterized protein</fullName>
    </submittedName>
</protein>
<proteinExistence type="predicted"/>
<feature type="region of interest" description="Disordered" evidence="1">
    <location>
        <begin position="125"/>
        <end position="151"/>
    </location>
</feature>
<evidence type="ECO:0000313" key="2">
    <source>
        <dbReference type="EMBL" id="EIM19225.1"/>
    </source>
</evidence>
<dbReference type="EMBL" id="JH668254">
    <property type="protein sequence ID" value="EIM19225.1"/>
    <property type="molecule type" value="Genomic_DNA"/>
</dbReference>
<evidence type="ECO:0000313" key="3">
    <source>
        <dbReference type="Proteomes" id="UP000005242"/>
    </source>
</evidence>
<name>I4Y5I3_WALMC</name>
<dbReference type="OMA" id="RACIVKL"/>
<evidence type="ECO:0000256" key="1">
    <source>
        <dbReference type="SAM" id="MobiDB-lite"/>
    </source>
</evidence>
<keyword evidence="3" id="KW-1185">Reference proteome</keyword>
<reference evidence="2 3" key="1">
    <citation type="journal article" date="2012" name="Fungal Genet. Biol.">
        <title>The genome of the xerotolerant mold Wallemia sebi reveals adaptations to osmotic stress and suggests cryptic sexual reproduction.</title>
        <authorList>
            <person name="Padamsee M."/>
            <person name="Kumar T.K.A."/>
            <person name="Riley R."/>
            <person name="Binder M."/>
            <person name="Boyd A."/>
            <person name="Calvo A.M."/>
            <person name="Furukawa K."/>
            <person name="Hesse C."/>
            <person name="Hohmann S."/>
            <person name="James T.Y."/>
            <person name="LaButti K."/>
            <person name="Lapidus A."/>
            <person name="Lindquist E."/>
            <person name="Lucas S."/>
            <person name="Miller K."/>
            <person name="Shantappa S."/>
            <person name="Grigoriev I.V."/>
            <person name="Hibbett D.S."/>
            <person name="McLaughlin D.J."/>
            <person name="Spatafora J.W."/>
            <person name="Aime M.C."/>
        </authorList>
    </citation>
    <scope>NUCLEOTIDE SEQUENCE [LARGE SCALE GENOMIC DNA]</scope>
    <source>
        <strain evidence="3">ATCC MYA-4683 / CBS 633.66</strain>
    </source>
</reference>